<gene>
    <name evidence="6" type="ORF">BU24DRAFT_261156</name>
</gene>
<feature type="domain" description="Nitroreductase" evidence="5">
    <location>
        <begin position="32"/>
        <end position="184"/>
    </location>
</feature>
<evidence type="ECO:0000313" key="7">
    <source>
        <dbReference type="Proteomes" id="UP000799778"/>
    </source>
</evidence>
<dbReference type="InterPro" id="IPR016446">
    <property type="entry name" value="Flavin_OxRdtase_Frp"/>
</dbReference>
<keyword evidence="4" id="KW-0560">Oxidoreductase</keyword>
<name>A0A6A5XIF4_9PLEO</name>
<proteinExistence type="inferred from homology"/>
<dbReference type="PANTHER" id="PTHR43425">
    <property type="entry name" value="OXYGEN-INSENSITIVE NADPH NITROREDUCTASE"/>
    <property type="match status" value="1"/>
</dbReference>
<dbReference type="Pfam" id="PF00881">
    <property type="entry name" value="Nitroreductase"/>
    <property type="match status" value="1"/>
</dbReference>
<keyword evidence="2" id="KW-0285">Flavoprotein</keyword>
<dbReference type="RefSeq" id="XP_033381241.1">
    <property type="nucleotide sequence ID" value="XM_033522497.1"/>
</dbReference>
<evidence type="ECO:0000256" key="4">
    <source>
        <dbReference type="ARBA" id="ARBA00023002"/>
    </source>
</evidence>
<evidence type="ECO:0000313" key="6">
    <source>
        <dbReference type="EMBL" id="KAF2012902.1"/>
    </source>
</evidence>
<dbReference type="SUPFAM" id="SSF55469">
    <property type="entry name" value="FMN-dependent nitroreductase-like"/>
    <property type="match status" value="1"/>
</dbReference>
<keyword evidence="3" id="KW-0288">FMN</keyword>
<dbReference type="CDD" id="cd02146">
    <property type="entry name" value="NfsA-like"/>
    <property type="match status" value="1"/>
</dbReference>
<organism evidence="6 7">
    <name type="scientific">Aaosphaeria arxii CBS 175.79</name>
    <dbReference type="NCBI Taxonomy" id="1450172"/>
    <lineage>
        <taxon>Eukaryota</taxon>
        <taxon>Fungi</taxon>
        <taxon>Dikarya</taxon>
        <taxon>Ascomycota</taxon>
        <taxon>Pezizomycotina</taxon>
        <taxon>Dothideomycetes</taxon>
        <taxon>Pleosporomycetidae</taxon>
        <taxon>Pleosporales</taxon>
        <taxon>Pleosporales incertae sedis</taxon>
        <taxon>Aaosphaeria</taxon>
    </lineage>
</organism>
<dbReference type="PANTHER" id="PTHR43425:SF2">
    <property type="entry name" value="OXYGEN-INSENSITIVE NADPH NITROREDUCTASE"/>
    <property type="match status" value="1"/>
</dbReference>
<dbReference type="GO" id="GO:0016491">
    <property type="term" value="F:oxidoreductase activity"/>
    <property type="evidence" value="ECO:0007669"/>
    <property type="project" value="UniProtKB-KW"/>
</dbReference>
<evidence type="ECO:0000256" key="1">
    <source>
        <dbReference type="ARBA" id="ARBA00008366"/>
    </source>
</evidence>
<evidence type="ECO:0000259" key="5">
    <source>
        <dbReference type="Pfam" id="PF00881"/>
    </source>
</evidence>
<keyword evidence="7" id="KW-1185">Reference proteome</keyword>
<dbReference type="Proteomes" id="UP000799778">
    <property type="component" value="Unassembled WGS sequence"/>
</dbReference>
<dbReference type="GeneID" id="54279894"/>
<evidence type="ECO:0000256" key="3">
    <source>
        <dbReference type="ARBA" id="ARBA00022643"/>
    </source>
</evidence>
<dbReference type="InterPro" id="IPR000415">
    <property type="entry name" value="Nitroreductase-like"/>
</dbReference>
<dbReference type="AlphaFoldDB" id="A0A6A5XIF4"/>
<accession>A0A6A5XIF4</accession>
<reference evidence="6" key="1">
    <citation type="journal article" date="2020" name="Stud. Mycol.">
        <title>101 Dothideomycetes genomes: a test case for predicting lifestyles and emergence of pathogens.</title>
        <authorList>
            <person name="Haridas S."/>
            <person name="Albert R."/>
            <person name="Binder M."/>
            <person name="Bloem J."/>
            <person name="Labutti K."/>
            <person name="Salamov A."/>
            <person name="Andreopoulos B."/>
            <person name="Baker S."/>
            <person name="Barry K."/>
            <person name="Bills G."/>
            <person name="Bluhm B."/>
            <person name="Cannon C."/>
            <person name="Castanera R."/>
            <person name="Culley D."/>
            <person name="Daum C."/>
            <person name="Ezra D."/>
            <person name="Gonzalez J."/>
            <person name="Henrissat B."/>
            <person name="Kuo A."/>
            <person name="Liang C."/>
            <person name="Lipzen A."/>
            <person name="Lutzoni F."/>
            <person name="Magnuson J."/>
            <person name="Mondo S."/>
            <person name="Nolan M."/>
            <person name="Ohm R."/>
            <person name="Pangilinan J."/>
            <person name="Park H.-J."/>
            <person name="Ramirez L."/>
            <person name="Alfaro M."/>
            <person name="Sun H."/>
            <person name="Tritt A."/>
            <person name="Yoshinaga Y."/>
            <person name="Zwiers L.-H."/>
            <person name="Turgeon B."/>
            <person name="Goodwin S."/>
            <person name="Spatafora J."/>
            <person name="Crous P."/>
            <person name="Grigoriev I."/>
        </authorList>
    </citation>
    <scope>NUCLEOTIDE SEQUENCE</scope>
    <source>
        <strain evidence="6">CBS 175.79</strain>
    </source>
</reference>
<sequence length="274" mass="30569">MNTQTPLLAYLRYQNGRMEDSFESFSPTVRTILGHRSTRNFSSEPLAPNTLEILLAAGQSASTSSGLQTWSVIAISEPEHKAEVATLCGDQDFIRQAPLFLLFCADLSRLSKISEQEGLPGKGLEHMDMFLMATIDAALASQNVSLAAESMGYGICYVGAARNNARELSKLLRLPPRVIGLFGMAIGKADYSTPTSIKPRLDQHEILHRNFWDSDRQDEHVIAYNKTLGDFYESQGKVRKDSWSRHAAQKLASGNLDGREMLREVLEERDFQLK</sequence>
<comment type="similarity">
    <text evidence="1">Belongs to the flavin oxidoreductase frp family.</text>
</comment>
<dbReference type="EMBL" id="ML978072">
    <property type="protein sequence ID" value="KAF2012902.1"/>
    <property type="molecule type" value="Genomic_DNA"/>
</dbReference>
<dbReference type="InterPro" id="IPR029479">
    <property type="entry name" value="Nitroreductase"/>
</dbReference>
<dbReference type="Gene3D" id="3.40.109.10">
    <property type="entry name" value="NADH Oxidase"/>
    <property type="match status" value="1"/>
</dbReference>
<protein>
    <submittedName>
        <fullName evidence="6">Nitro/flavin reductase</fullName>
    </submittedName>
</protein>
<dbReference type="OrthoDB" id="3935412at2759"/>
<evidence type="ECO:0000256" key="2">
    <source>
        <dbReference type="ARBA" id="ARBA00022630"/>
    </source>
</evidence>
<dbReference type="PIRSF" id="PIRSF005426">
    <property type="entry name" value="Frp"/>
    <property type="match status" value="1"/>
</dbReference>